<feature type="domain" description="DUF4378" evidence="2">
    <location>
        <begin position="636"/>
        <end position="780"/>
    </location>
</feature>
<protein>
    <submittedName>
        <fullName evidence="4">OLC1v1007175C1</fullName>
    </submittedName>
</protein>
<feature type="domain" description="DUF3741" evidence="3">
    <location>
        <begin position="164"/>
        <end position="183"/>
    </location>
</feature>
<feature type="compositionally biased region" description="Polar residues" evidence="1">
    <location>
        <begin position="404"/>
        <end position="420"/>
    </location>
</feature>
<reference evidence="4" key="1">
    <citation type="submission" date="2023-03" db="EMBL/GenBank/DDBJ databases">
        <authorList>
            <person name="Julca I."/>
        </authorList>
    </citation>
    <scope>NUCLEOTIDE SEQUENCE</scope>
</reference>
<feature type="region of interest" description="Disordered" evidence="1">
    <location>
        <begin position="136"/>
        <end position="171"/>
    </location>
</feature>
<organism evidence="4 5">
    <name type="scientific">Oldenlandia corymbosa var. corymbosa</name>
    <dbReference type="NCBI Taxonomy" id="529605"/>
    <lineage>
        <taxon>Eukaryota</taxon>
        <taxon>Viridiplantae</taxon>
        <taxon>Streptophyta</taxon>
        <taxon>Embryophyta</taxon>
        <taxon>Tracheophyta</taxon>
        <taxon>Spermatophyta</taxon>
        <taxon>Magnoliopsida</taxon>
        <taxon>eudicotyledons</taxon>
        <taxon>Gunneridae</taxon>
        <taxon>Pentapetalae</taxon>
        <taxon>asterids</taxon>
        <taxon>lamiids</taxon>
        <taxon>Gentianales</taxon>
        <taxon>Rubiaceae</taxon>
        <taxon>Rubioideae</taxon>
        <taxon>Spermacoceae</taxon>
        <taxon>Hedyotis-Oldenlandia complex</taxon>
        <taxon>Oldenlandia</taxon>
    </lineage>
</organism>
<proteinExistence type="predicted"/>
<name>A0AAV1DLB3_OLDCO</name>
<dbReference type="InterPro" id="IPR025486">
    <property type="entry name" value="DUF4378"/>
</dbReference>
<evidence type="ECO:0000313" key="5">
    <source>
        <dbReference type="Proteomes" id="UP001161247"/>
    </source>
</evidence>
<evidence type="ECO:0000259" key="3">
    <source>
        <dbReference type="Pfam" id="PF14383"/>
    </source>
</evidence>
<dbReference type="GO" id="GO:0051513">
    <property type="term" value="P:regulation of monopolar cell growth"/>
    <property type="evidence" value="ECO:0007669"/>
    <property type="project" value="InterPro"/>
</dbReference>
<dbReference type="Pfam" id="PF14383">
    <property type="entry name" value="VARLMGL"/>
    <property type="match status" value="1"/>
</dbReference>
<feature type="compositionally biased region" description="Low complexity" evidence="1">
    <location>
        <begin position="149"/>
        <end position="164"/>
    </location>
</feature>
<evidence type="ECO:0000256" key="1">
    <source>
        <dbReference type="SAM" id="MobiDB-lite"/>
    </source>
</evidence>
<evidence type="ECO:0000313" key="4">
    <source>
        <dbReference type="EMBL" id="CAI9107739.1"/>
    </source>
</evidence>
<feature type="region of interest" description="Disordered" evidence="1">
    <location>
        <begin position="375"/>
        <end position="533"/>
    </location>
</feature>
<evidence type="ECO:0000259" key="2">
    <source>
        <dbReference type="Pfam" id="PF14309"/>
    </source>
</evidence>
<accession>A0AAV1DLB3</accession>
<feature type="region of interest" description="Disordered" evidence="1">
    <location>
        <begin position="41"/>
        <end position="107"/>
    </location>
</feature>
<feature type="compositionally biased region" description="Polar residues" evidence="1">
    <location>
        <begin position="435"/>
        <end position="447"/>
    </location>
</feature>
<dbReference type="EMBL" id="OX459122">
    <property type="protein sequence ID" value="CAI9107739.1"/>
    <property type="molecule type" value="Genomic_DNA"/>
</dbReference>
<dbReference type="Proteomes" id="UP001161247">
    <property type="component" value="Chromosome 5"/>
</dbReference>
<dbReference type="InterPro" id="IPR033334">
    <property type="entry name" value="LNG1/2"/>
</dbReference>
<dbReference type="AlphaFoldDB" id="A0AAV1DLB3"/>
<feature type="compositionally biased region" description="Basic and acidic residues" evidence="1">
    <location>
        <begin position="421"/>
        <end position="432"/>
    </location>
</feature>
<keyword evidence="5" id="KW-1185">Reference proteome</keyword>
<feature type="compositionally biased region" description="Pro residues" evidence="1">
    <location>
        <begin position="96"/>
        <end position="106"/>
    </location>
</feature>
<feature type="compositionally biased region" description="Basic and acidic residues" evidence="1">
    <location>
        <begin position="197"/>
        <end position="208"/>
    </location>
</feature>
<dbReference type="Pfam" id="PF14309">
    <property type="entry name" value="DUF4378"/>
    <property type="match status" value="1"/>
</dbReference>
<sequence length="806" mass="89831">MMTGYGMVQDQNMERQIEKQMGCMAGFLHIFDRHQILSGKKSYSPKRLPPSKVVDSGQGSEKSGSSTPAVSRELVKPLSAPMTPPPGKMAKSPVPEITPPKSPLPLPVFEMKDGSKSSWKYCKEAPRLSLDSRATVDAKGSLHPREIRTNNNSASTSSSLLTANADDKQRRSPSVIARLMGLEPLQADSNAAAAEESAPKDVQLRRSASESRVSRDLFCYHSVENNGGNNSFQSNMPNNSIGHDGINCSVDHTTDMYSHQLAKNANSEQPKPVVNNRGAIVSSSPWKAQPSRRSYFDAADVFPEPKQQAVSIYGDIEKRLKLRGIDEPSKDLETLKQILEALQLKGLLHSNHRPSEQRNFVYDRSFWSSDESPIVVMRPSSNKSPVNRRVRSESPPSRHGVRRSPNNNLTGEYHHQPSSSPRRERPVIDRGLRSPTRTGTRPGSGNSIIKPKPLTVETQRSMESRRVSPAAHSPKLSLRRNVMTSQDPTATNRSPRRRRSPANNVVITEDESSSISESTISTPSQTDTERSKMEDYREGGKSLLERCDKLLHSIAEMNNAAAAEMQPSPVSVLDSAFFRDESSSTSSPSPVMKRSIDFKDNEQEQASDLDLDEEAWSYILSPDDQSILGETPTDGDLVYISEILMASRYLPEDCDVFLLLEKQQYLKGKDSTNVSRLQRRLIFDIIVEILDRNRNLPPSMAFSWSDSRTIKSSLRRIWSEFLKIRRRDTSDHDLLEVICGVLKKDLAGDAISGWGDCPPVELSEAVLDIERLIFKDLIGESIRDLASFASKNRNSLAPAPRRKLIF</sequence>
<gene>
    <name evidence="4" type="ORF">OLC1_LOCUS15979</name>
</gene>
<feature type="region of interest" description="Disordered" evidence="1">
    <location>
        <begin position="188"/>
        <end position="208"/>
    </location>
</feature>
<feature type="compositionally biased region" description="Low complexity" evidence="1">
    <location>
        <begin position="513"/>
        <end position="524"/>
    </location>
</feature>
<dbReference type="PANTHER" id="PTHR31680:SF12">
    <property type="entry name" value="OS11G0587300 PROTEIN"/>
    <property type="match status" value="1"/>
</dbReference>
<dbReference type="InterPro" id="IPR032795">
    <property type="entry name" value="DUF3741-assoc"/>
</dbReference>
<dbReference type="PANTHER" id="PTHR31680">
    <property type="entry name" value="LONGIFOLIA PROTEIN"/>
    <property type="match status" value="1"/>
</dbReference>
<feature type="compositionally biased region" description="Polar residues" evidence="1">
    <location>
        <begin position="57"/>
        <end position="69"/>
    </location>
</feature>